<accession>A0A3P3XQ40</accession>
<dbReference type="AlphaFoldDB" id="A0A3P3XQ40"/>
<organism evidence="1">
    <name type="scientific">uncultured spirochete</name>
    <dbReference type="NCBI Taxonomy" id="156406"/>
    <lineage>
        <taxon>Bacteria</taxon>
        <taxon>Pseudomonadati</taxon>
        <taxon>Spirochaetota</taxon>
        <taxon>Spirochaetia</taxon>
        <taxon>Spirochaetales</taxon>
        <taxon>environmental samples</taxon>
    </lineage>
</organism>
<proteinExistence type="predicted"/>
<dbReference type="EMBL" id="FWDO01000004">
    <property type="protein sequence ID" value="SLM18390.1"/>
    <property type="molecule type" value="Genomic_DNA"/>
</dbReference>
<dbReference type="SUPFAM" id="SSF53448">
    <property type="entry name" value="Nucleotide-diphospho-sugar transferases"/>
    <property type="match status" value="1"/>
</dbReference>
<evidence type="ECO:0000313" key="1">
    <source>
        <dbReference type="EMBL" id="SLM18390.1"/>
    </source>
</evidence>
<name>A0A3P3XQ40_9SPIR</name>
<sequence>MTYYRKGSDMAQCMIIPTYWSTPDIPSWKIFDHPIPIGETGTLGRTLDNIESTGYPDPVIIFPAPTDSHIEAKVKEISRNRALDIHVFSDSDLISIRQRLRAVGFPAPLLGDISMDSYGGVRNMGLLYAALHGFDTVIMIDDDECIDPHYRDSALKFIGDSWEGKTVLGKTGCVVDSKGNKFYDGQKSDALRGWPKDELFNKEVVEALDKKDQLSESKIAFGGNMVLNSGLFLRVPFDPYGTRGEDDDYILNARYCGLPVFFDQELLLLHLPPERICNYWTRQRQDILHFRYMREKVRIFGFEPESLGGFLGYFTQDDLEYKAISSSIQAALHFIDTDRNEFTEFLNNAIAAETPPVVQLRSRVNAFLRFMDAWQSVLPKIAD</sequence>
<dbReference type="Gene3D" id="3.90.550.10">
    <property type="entry name" value="Spore Coat Polysaccharide Biosynthesis Protein SpsA, Chain A"/>
    <property type="match status" value="1"/>
</dbReference>
<dbReference type="InterPro" id="IPR029044">
    <property type="entry name" value="Nucleotide-diphossugar_trans"/>
</dbReference>
<evidence type="ECO:0008006" key="2">
    <source>
        <dbReference type="Google" id="ProtNLM"/>
    </source>
</evidence>
<reference evidence="1" key="1">
    <citation type="submission" date="2017-02" db="EMBL/GenBank/DDBJ databases">
        <authorList>
            <person name="Regsiter A."/>
            <person name="William W."/>
        </authorList>
    </citation>
    <scope>NUCLEOTIDE SEQUENCE</scope>
    <source>
        <strain evidence="1">BdmA 4</strain>
    </source>
</reference>
<gene>
    <name evidence="1" type="ORF">SPIRO4BDMA_40962</name>
</gene>
<protein>
    <recommendedName>
        <fullName evidence="2">Glycosyltransferase 2-like domain-containing protein</fullName>
    </recommendedName>
</protein>